<dbReference type="AlphaFoldDB" id="A0A2M7TLM3"/>
<dbReference type="Proteomes" id="UP000228920">
    <property type="component" value="Unassembled WGS sequence"/>
</dbReference>
<proteinExistence type="predicted"/>
<comment type="caution">
    <text evidence="2">The sequence shown here is derived from an EMBL/GenBank/DDBJ whole genome shotgun (WGS) entry which is preliminary data.</text>
</comment>
<feature type="transmembrane region" description="Helical" evidence="1">
    <location>
        <begin position="89"/>
        <end position="111"/>
    </location>
</feature>
<dbReference type="EMBL" id="PFNL01000017">
    <property type="protein sequence ID" value="PIZ48049.1"/>
    <property type="molecule type" value="Genomic_DNA"/>
</dbReference>
<feature type="transmembrane region" description="Helical" evidence="1">
    <location>
        <begin position="55"/>
        <end position="77"/>
    </location>
</feature>
<name>A0A2M7TLM3_UNCKA</name>
<keyword evidence="1" id="KW-1133">Transmembrane helix</keyword>
<evidence type="ECO:0000313" key="2">
    <source>
        <dbReference type="EMBL" id="PIZ48049.1"/>
    </source>
</evidence>
<reference evidence="3" key="1">
    <citation type="submission" date="2017-09" db="EMBL/GenBank/DDBJ databases">
        <title>Depth-based differentiation of microbial function through sediment-hosted aquifers and enrichment of novel symbionts in the deep terrestrial subsurface.</title>
        <authorList>
            <person name="Probst A.J."/>
            <person name="Ladd B."/>
            <person name="Jarett J.K."/>
            <person name="Geller-Mcgrath D.E."/>
            <person name="Sieber C.M.K."/>
            <person name="Emerson J.B."/>
            <person name="Anantharaman K."/>
            <person name="Thomas B.C."/>
            <person name="Malmstrom R."/>
            <person name="Stieglmeier M."/>
            <person name="Klingl A."/>
            <person name="Woyke T."/>
            <person name="Ryan C.M."/>
            <person name="Banfield J.F."/>
        </authorList>
    </citation>
    <scope>NUCLEOTIDE SEQUENCE [LARGE SCALE GENOMIC DNA]</scope>
</reference>
<protein>
    <submittedName>
        <fullName evidence="2">Uncharacterized protein</fullName>
    </submittedName>
</protein>
<keyword evidence="1" id="KW-0812">Transmembrane</keyword>
<gene>
    <name evidence="2" type="ORF">COY32_00645</name>
</gene>
<accession>A0A2M7TLM3</accession>
<sequence>MTKSIYDDTPVSHGTSLFRAIVSPFLLVVGVIYGAIAVAYLEPNSHYLTWMSKDLFVILTSLYFSVVVMACIMIHGANKQKNEEDINTFLLFLVAHLLGGVIGMISMGLALI</sequence>
<evidence type="ECO:0000256" key="1">
    <source>
        <dbReference type="SAM" id="Phobius"/>
    </source>
</evidence>
<keyword evidence="1" id="KW-0472">Membrane</keyword>
<feature type="transmembrane region" description="Helical" evidence="1">
    <location>
        <begin position="20"/>
        <end position="43"/>
    </location>
</feature>
<evidence type="ECO:0000313" key="3">
    <source>
        <dbReference type="Proteomes" id="UP000228920"/>
    </source>
</evidence>
<organism evidence="2 3">
    <name type="scientific">candidate division WWE3 bacterium CG_4_10_14_0_2_um_filter_41_14</name>
    <dbReference type="NCBI Taxonomy" id="1975072"/>
    <lineage>
        <taxon>Bacteria</taxon>
        <taxon>Katanobacteria</taxon>
    </lineage>
</organism>